<dbReference type="InterPro" id="IPR016071">
    <property type="entry name" value="Staphylococal_nuclease_OB-fold"/>
</dbReference>
<sequence>MLRYHPNTKKTTHLSYYSYIYILYSLEIILILVAKAKNLHWKLYLFSLLAFLALVSFFLFVNRNTAIIYDKVVEVVDGDTFFIQNRQPIRLYGINAPELGNCYSEESKSELTKMILGKEVRLTGLQADHYGRVVADVFLKDGTYINLHMVKGGFAVYIRAYDQNIEKIKEAGGVARQNKIGIFSSTCYQKEPENPKCKIKGTLDEISPDRKFYLKPSCAYYDSVVVEKYLGEQWFCTAQEAIQAGFVKSPNCK</sequence>
<keyword evidence="2" id="KW-0255">Endonuclease</keyword>
<keyword evidence="1" id="KW-0540">Nuclease</keyword>
<dbReference type="GO" id="GO:0004519">
    <property type="term" value="F:endonuclease activity"/>
    <property type="evidence" value="ECO:0007669"/>
    <property type="project" value="UniProtKB-KW"/>
</dbReference>
<keyword evidence="4" id="KW-0472">Membrane</keyword>
<accession>A0A2M7V7Y6</accession>
<protein>
    <recommendedName>
        <fullName evidence="5">TNase-like domain-containing protein</fullName>
    </recommendedName>
</protein>
<feature type="domain" description="TNase-like" evidence="5">
    <location>
        <begin position="66"/>
        <end position="185"/>
    </location>
</feature>
<evidence type="ECO:0000259" key="5">
    <source>
        <dbReference type="PROSITE" id="PS50830"/>
    </source>
</evidence>
<keyword evidence="4" id="KW-0812">Transmembrane</keyword>
<reference evidence="7" key="1">
    <citation type="submission" date="2017-09" db="EMBL/GenBank/DDBJ databases">
        <title>Depth-based differentiation of microbial function through sediment-hosted aquifers and enrichment of novel symbionts in the deep terrestrial subsurface.</title>
        <authorList>
            <person name="Probst A.J."/>
            <person name="Ladd B."/>
            <person name="Jarett J.K."/>
            <person name="Geller-Mcgrath D.E."/>
            <person name="Sieber C.M.K."/>
            <person name="Emerson J.B."/>
            <person name="Anantharaman K."/>
            <person name="Thomas B.C."/>
            <person name="Malmstrom R."/>
            <person name="Stieglmeier M."/>
            <person name="Klingl A."/>
            <person name="Woyke T."/>
            <person name="Ryan C.M."/>
            <person name="Banfield J.F."/>
        </authorList>
    </citation>
    <scope>NUCLEOTIDE SEQUENCE [LARGE SCALE GENOMIC DNA]</scope>
</reference>
<evidence type="ECO:0000256" key="3">
    <source>
        <dbReference type="ARBA" id="ARBA00022801"/>
    </source>
</evidence>
<dbReference type="EMBL" id="PFPK01000026">
    <property type="protein sequence ID" value="PIZ94872.1"/>
    <property type="molecule type" value="Genomic_DNA"/>
</dbReference>
<dbReference type="SUPFAM" id="SSF50199">
    <property type="entry name" value="Staphylococcal nuclease"/>
    <property type="match status" value="1"/>
</dbReference>
<gene>
    <name evidence="6" type="ORF">COX81_02310</name>
</gene>
<name>A0A2M7V7Y6_9BACT</name>
<dbReference type="PANTHER" id="PTHR12302">
    <property type="entry name" value="EBNA2 BINDING PROTEIN P100"/>
    <property type="match status" value="1"/>
</dbReference>
<evidence type="ECO:0000256" key="1">
    <source>
        <dbReference type="ARBA" id="ARBA00022722"/>
    </source>
</evidence>
<dbReference type="PANTHER" id="PTHR12302:SF3">
    <property type="entry name" value="SERINE_THREONINE-PROTEIN KINASE 31"/>
    <property type="match status" value="1"/>
</dbReference>
<evidence type="ECO:0000256" key="4">
    <source>
        <dbReference type="SAM" id="Phobius"/>
    </source>
</evidence>
<evidence type="ECO:0000313" key="7">
    <source>
        <dbReference type="Proteomes" id="UP000228568"/>
    </source>
</evidence>
<dbReference type="AlphaFoldDB" id="A0A2M7V7Y6"/>
<evidence type="ECO:0000313" key="6">
    <source>
        <dbReference type="EMBL" id="PIZ94872.1"/>
    </source>
</evidence>
<feature type="transmembrane region" description="Helical" evidence="4">
    <location>
        <begin position="16"/>
        <end position="34"/>
    </location>
</feature>
<keyword evidence="4" id="KW-1133">Transmembrane helix</keyword>
<feature type="transmembrane region" description="Helical" evidence="4">
    <location>
        <begin position="41"/>
        <end position="61"/>
    </location>
</feature>
<dbReference type="GO" id="GO:0016787">
    <property type="term" value="F:hydrolase activity"/>
    <property type="evidence" value="ECO:0007669"/>
    <property type="project" value="UniProtKB-KW"/>
</dbReference>
<dbReference type="SMART" id="SM00318">
    <property type="entry name" value="SNc"/>
    <property type="match status" value="1"/>
</dbReference>
<keyword evidence="3" id="KW-0378">Hydrolase</keyword>
<comment type="caution">
    <text evidence="6">The sequence shown here is derived from an EMBL/GenBank/DDBJ whole genome shotgun (WGS) entry which is preliminary data.</text>
</comment>
<dbReference type="Pfam" id="PF00565">
    <property type="entry name" value="SNase"/>
    <property type="match status" value="1"/>
</dbReference>
<organism evidence="6 7">
    <name type="scientific">Candidatus Magasanikbacteria bacterium CG_4_10_14_0_2_um_filter_37_12</name>
    <dbReference type="NCBI Taxonomy" id="1974637"/>
    <lineage>
        <taxon>Bacteria</taxon>
        <taxon>Candidatus Magasanikiibacteriota</taxon>
    </lineage>
</organism>
<dbReference type="InterPro" id="IPR035437">
    <property type="entry name" value="SNase_OB-fold_sf"/>
</dbReference>
<dbReference type="Gene3D" id="2.40.50.90">
    <property type="match status" value="1"/>
</dbReference>
<evidence type="ECO:0000256" key="2">
    <source>
        <dbReference type="ARBA" id="ARBA00022759"/>
    </source>
</evidence>
<dbReference type="Proteomes" id="UP000228568">
    <property type="component" value="Unassembled WGS sequence"/>
</dbReference>
<proteinExistence type="predicted"/>
<dbReference type="PROSITE" id="PS50830">
    <property type="entry name" value="TNASE_3"/>
    <property type="match status" value="1"/>
</dbReference>